<evidence type="ECO:0000313" key="11">
    <source>
        <dbReference type="EMBL" id="SFM15209.1"/>
    </source>
</evidence>
<evidence type="ECO:0000256" key="1">
    <source>
        <dbReference type="ARBA" id="ARBA00004401"/>
    </source>
</evidence>
<reference evidence="10" key="2">
    <citation type="submission" date="2021-02" db="EMBL/GenBank/DDBJ databases">
        <authorList>
            <person name="Han P."/>
        </authorList>
    </citation>
    <scope>NUCLEOTIDE SEQUENCE</scope>
    <source>
        <strain evidence="10">Nitrosomonas nitrosa 18-3D</strain>
    </source>
</reference>
<proteinExistence type="inferred from homology"/>
<evidence type="ECO:0000256" key="8">
    <source>
        <dbReference type="HAMAP-Rule" id="MF_00910"/>
    </source>
</evidence>
<dbReference type="EMBL" id="CAJNAP010000045">
    <property type="protein sequence ID" value="CAE6514431.1"/>
    <property type="molecule type" value="Genomic_DNA"/>
</dbReference>
<dbReference type="Proteomes" id="UP000199561">
    <property type="component" value="Unassembled WGS sequence"/>
</dbReference>
<keyword evidence="4 8" id="KW-0812">Transmembrane</keyword>
<evidence type="ECO:0000256" key="5">
    <source>
        <dbReference type="ARBA" id="ARBA00022989"/>
    </source>
</evidence>
<dbReference type="Proteomes" id="UP000601736">
    <property type="component" value="Unassembled WGS sequence"/>
</dbReference>
<keyword evidence="8" id="KW-0997">Cell inner membrane</keyword>
<comment type="function">
    <text evidence="8">Essential cell division protein. May link together the upstream cell division proteins, which are predominantly cytoplasmic, with the downstream cell division proteins, which are predominantly periplasmic.</text>
</comment>
<evidence type="ECO:0000313" key="12">
    <source>
        <dbReference type="Proteomes" id="UP000199561"/>
    </source>
</evidence>
<evidence type="ECO:0000256" key="7">
    <source>
        <dbReference type="ARBA" id="ARBA00023306"/>
    </source>
</evidence>
<keyword evidence="12" id="KW-1185">Reference proteome</keyword>
<protein>
    <recommendedName>
        <fullName evidence="8 9">Cell division protein FtsL</fullName>
    </recommendedName>
</protein>
<keyword evidence="6 8" id="KW-0472">Membrane</keyword>
<accession>A0A1I4NIC1</accession>
<gene>
    <name evidence="8 10" type="primary">ftsL</name>
    <name evidence="10" type="ORF">NMYAN_50098</name>
    <name evidence="11" type="ORF">SAMN05421880_10811</name>
</gene>
<dbReference type="AlphaFoldDB" id="A0A1I4NIC1"/>
<dbReference type="GO" id="GO:0043093">
    <property type="term" value="P:FtsZ-dependent cytokinesis"/>
    <property type="evidence" value="ECO:0007669"/>
    <property type="project" value="UniProtKB-UniRule"/>
</dbReference>
<comment type="subcellular location">
    <subcellularLocation>
        <location evidence="8">Cell inner membrane</location>
        <topology evidence="8">Single-pass type II membrane protein</topology>
    </subcellularLocation>
    <subcellularLocation>
        <location evidence="1">Cell membrane</location>
        <topology evidence="1">Single-pass type II membrane protein</topology>
    </subcellularLocation>
    <text evidence="8">Localizes to the division septum where it forms a ring structure.</text>
</comment>
<evidence type="ECO:0000313" key="10">
    <source>
        <dbReference type="EMBL" id="CAE6514431.1"/>
    </source>
</evidence>
<dbReference type="GO" id="GO:0005886">
    <property type="term" value="C:plasma membrane"/>
    <property type="evidence" value="ECO:0007669"/>
    <property type="project" value="UniProtKB-SubCell"/>
</dbReference>
<keyword evidence="5 8" id="KW-1133">Transmembrane helix</keyword>
<comment type="similarity">
    <text evidence="8">Belongs to the FtsL family.</text>
</comment>
<evidence type="ECO:0000256" key="4">
    <source>
        <dbReference type="ARBA" id="ARBA00022692"/>
    </source>
</evidence>
<dbReference type="STRING" id="52442.SAMN05421880_10811"/>
<dbReference type="PANTHER" id="PTHR37479">
    <property type="entry name" value="CELL DIVISION PROTEIN FTSL"/>
    <property type="match status" value="1"/>
</dbReference>
<dbReference type="EMBL" id="FOUF01000008">
    <property type="protein sequence ID" value="SFM15209.1"/>
    <property type="molecule type" value="Genomic_DNA"/>
</dbReference>
<dbReference type="InterPro" id="IPR011922">
    <property type="entry name" value="Cell_div_FtsL"/>
</dbReference>
<evidence type="ECO:0000256" key="6">
    <source>
        <dbReference type="ARBA" id="ARBA00023136"/>
    </source>
</evidence>
<keyword evidence="2 8" id="KW-1003">Cell membrane</keyword>
<keyword evidence="3 8" id="KW-0132">Cell division</keyword>
<dbReference type="PANTHER" id="PTHR37479:SF1">
    <property type="entry name" value="CELL DIVISION PROTEIN FTSL"/>
    <property type="match status" value="1"/>
</dbReference>
<organism evidence="11 12">
    <name type="scientific">Nitrosomonas nitrosa</name>
    <dbReference type="NCBI Taxonomy" id="52442"/>
    <lineage>
        <taxon>Bacteria</taxon>
        <taxon>Pseudomonadati</taxon>
        <taxon>Pseudomonadota</taxon>
        <taxon>Betaproteobacteria</taxon>
        <taxon>Nitrosomonadales</taxon>
        <taxon>Nitrosomonadaceae</taxon>
        <taxon>Nitrosomonas</taxon>
    </lineage>
</organism>
<sequence length="103" mass="11640">MGKGMVKLNIFLIMILVVCGLGIVTSQHEARKLFMALEKEQELTDQLGIEWNQLLLEQRTWAMHGHVEKIAREQLNMVVPSPQSIHIILPASSADSDYPSESR</sequence>
<dbReference type="HAMAP" id="MF_00910">
    <property type="entry name" value="FtsL"/>
    <property type="match status" value="1"/>
</dbReference>
<evidence type="ECO:0000256" key="9">
    <source>
        <dbReference type="NCBIfam" id="TIGR02209"/>
    </source>
</evidence>
<evidence type="ECO:0000256" key="3">
    <source>
        <dbReference type="ARBA" id="ARBA00022618"/>
    </source>
</evidence>
<evidence type="ECO:0000256" key="2">
    <source>
        <dbReference type="ARBA" id="ARBA00022475"/>
    </source>
</evidence>
<dbReference type="GO" id="GO:0032153">
    <property type="term" value="C:cell division site"/>
    <property type="evidence" value="ECO:0007669"/>
    <property type="project" value="UniProtKB-UniRule"/>
</dbReference>
<dbReference type="Pfam" id="PF04999">
    <property type="entry name" value="FtsL"/>
    <property type="match status" value="1"/>
</dbReference>
<dbReference type="NCBIfam" id="TIGR02209">
    <property type="entry name" value="ftsL_broad"/>
    <property type="match status" value="1"/>
</dbReference>
<keyword evidence="7 8" id="KW-0131">Cell cycle</keyword>
<reference evidence="11 12" key="1">
    <citation type="submission" date="2016-10" db="EMBL/GenBank/DDBJ databases">
        <authorList>
            <person name="de Groot N.N."/>
        </authorList>
    </citation>
    <scope>NUCLEOTIDE SEQUENCE [LARGE SCALE GENOMIC DNA]</scope>
    <source>
        <strain evidence="11 12">Nm146</strain>
    </source>
</reference>
<name>A0A1I4NIC1_9PROT</name>
<comment type="subunit">
    <text evidence="8">Part of a complex composed of FtsB, FtsL and FtsQ.</text>
</comment>